<accession>A0A813DN08</accession>
<name>A0A813DN08_POLGL</name>
<sequence length="128" mass="12912">AGQTLGMPGLGSHPSSPGGLPPGAPGSVPSLASWGMGAGSVASQGAPMDTNALAHAAAIQGTDQNEYYARWWSQYGNMAAKGGVDDTTASQEAAAPKASLAFDKDALKRLAEQAAKNAEEEETNQALQ</sequence>
<evidence type="ECO:0000256" key="1">
    <source>
        <dbReference type="SAM" id="MobiDB-lite"/>
    </source>
</evidence>
<reference evidence="2" key="1">
    <citation type="submission" date="2021-02" db="EMBL/GenBank/DDBJ databases">
        <authorList>
            <person name="Dougan E. K."/>
            <person name="Rhodes N."/>
            <person name="Thang M."/>
            <person name="Chan C."/>
        </authorList>
    </citation>
    <scope>NUCLEOTIDE SEQUENCE</scope>
</reference>
<feature type="non-terminal residue" evidence="2">
    <location>
        <position position="1"/>
    </location>
</feature>
<dbReference type="AlphaFoldDB" id="A0A813DN08"/>
<feature type="compositionally biased region" description="Low complexity" evidence="1">
    <location>
        <begin position="1"/>
        <end position="18"/>
    </location>
</feature>
<comment type="caution">
    <text evidence="2">The sequence shown here is derived from an EMBL/GenBank/DDBJ whole genome shotgun (WGS) entry which is preliminary data.</text>
</comment>
<organism evidence="2 3">
    <name type="scientific">Polarella glacialis</name>
    <name type="common">Dinoflagellate</name>
    <dbReference type="NCBI Taxonomy" id="89957"/>
    <lineage>
        <taxon>Eukaryota</taxon>
        <taxon>Sar</taxon>
        <taxon>Alveolata</taxon>
        <taxon>Dinophyceae</taxon>
        <taxon>Suessiales</taxon>
        <taxon>Suessiaceae</taxon>
        <taxon>Polarella</taxon>
    </lineage>
</organism>
<dbReference type="EMBL" id="CAJNNV010002798">
    <property type="protein sequence ID" value="CAE8587887.1"/>
    <property type="molecule type" value="Genomic_DNA"/>
</dbReference>
<evidence type="ECO:0000313" key="3">
    <source>
        <dbReference type="Proteomes" id="UP000654075"/>
    </source>
</evidence>
<evidence type="ECO:0000313" key="2">
    <source>
        <dbReference type="EMBL" id="CAE8587887.1"/>
    </source>
</evidence>
<feature type="region of interest" description="Disordered" evidence="1">
    <location>
        <begin position="1"/>
        <end position="46"/>
    </location>
</feature>
<dbReference type="Proteomes" id="UP000654075">
    <property type="component" value="Unassembled WGS sequence"/>
</dbReference>
<keyword evidence="3" id="KW-1185">Reference proteome</keyword>
<feature type="non-terminal residue" evidence="2">
    <location>
        <position position="128"/>
    </location>
</feature>
<protein>
    <submittedName>
        <fullName evidence="2">Uncharacterized protein</fullName>
    </submittedName>
</protein>
<gene>
    <name evidence="2" type="ORF">PGLA1383_LOCUS6713</name>
</gene>
<proteinExistence type="predicted"/>